<keyword evidence="4" id="KW-0418">Kinase</keyword>
<keyword evidence="4" id="KW-0808">Transferase</keyword>
<sequence>MEKKKILVIDDEAGLTRMLKRVLEDTGKFEVKTENLGYDGLATARTFMPDLIILDVIMPDVEGGFLAAQIKEDAQLKSIPIVFFTATATKEDTAAYRGVIGGYPFLAKPVTVNELLACIKKVLGK</sequence>
<keyword evidence="1 2" id="KW-0597">Phosphoprotein</keyword>
<dbReference type="GO" id="GO:0016301">
    <property type="term" value="F:kinase activity"/>
    <property type="evidence" value="ECO:0007669"/>
    <property type="project" value="UniProtKB-KW"/>
</dbReference>
<feature type="modified residue" description="4-aspartylphosphate" evidence="2">
    <location>
        <position position="55"/>
    </location>
</feature>
<dbReference type="Pfam" id="PF00072">
    <property type="entry name" value="Response_reg"/>
    <property type="match status" value="1"/>
</dbReference>
<evidence type="ECO:0000256" key="2">
    <source>
        <dbReference type="PROSITE-ProRule" id="PRU00169"/>
    </source>
</evidence>
<evidence type="ECO:0000259" key="3">
    <source>
        <dbReference type="PROSITE" id="PS50110"/>
    </source>
</evidence>
<reference evidence="4 5" key="1">
    <citation type="journal article" date="2016" name="Nat. Commun.">
        <title>Thousands of microbial genomes shed light on interconnected biogeochemical processes in an aquifer system.</title>
        <authorList>
            <person name="Anantharaman K."/>
            <person name="Brown C.T."/>
            <person name="Hug L.A."/>
            <person name="Sharon I."/>
            <person name="Castelle C.J."/>
            <person name="Probst A.J."/>
            <person name="Thomas B.C."/>
            <person name="Singh A."/>
            <person name="Wilkins M.J."/>
            <person name="Karaoz U."/>
            <person name="Brodie E.L."/>
            <person name="Williams K.H."/>
            <person name="Hubbard S.S."/>
            <person name="Banfield J.F."/>
        </authorList>
    </citation>
    <scope>NUCLEOTIDE SEQUENCE [LARGE SCALE GENOMIC DNA]</scope>
</reference>
<dbReference type="AlphaFoldDB" id="A0A1G1L3A4"/>
<dbReference type="GO" id="GO:0000160">
    <property type="term" value="P:phosphorelay signal transduction system"/>
    <property type="evidence" value="ECO:0007669"/>
    <property type="project" value="InterPro"/>
</dbReference>
<dbReference type="PANTHER" id="PTHR44591">
    <property type="entry name" value="STRESS RESPONSE REGULATOR PROTEIN 1"/>
    <property type="match status" value="1"/>
</dbReference>
<dbReference type="InterPro" id="IPR011006">
    <property type="entry name" value="CheY-like_superfamily"/>
</dbReference>
<evidence type="ECO:0000313" key="4">
    <source>
        <dbReference type="EMBL" id="OGW99612.1"/>
    </source>
</evidence>
<gene>
    <name evidence="4" type="ORF">A3G33_00580</name>
</gene>
<feature type="domain" description="Response regulatory" evidence="3">
    <location>
        <begin position="5"/>
        <end position="123"/>
    </location>
</feature>
<accession>A0A1G1L3A4</accession>
<dbReference type="EMBL" id="MHFR01000001">
    <property type="protein sequence ID" value="OGW99612.1"/>
    <property type="molecule type" value="Genomic_DNA"/>
</dbReference>
<evidence type="ECO:0000313" key="5">
    <source>
        <dbReference type="Proteomes" id="UP000178187"/>
    </source>
</evidence>
<dbReference type="PANTHER" id="PTHR44591:SF3">
    <property type="entry name" value="RESPONSE REGULATORY DOMAIN-CONTAINING PROTEIN"/>
    <property type="match status" value="1"/>
</dbReference>
<protein>
    <submittedName>
        <fullName evidence="4">Histidine kinase</fullName>
    </submittedName>
</protein>
<comment type="caution">
    <text evidence="4">The sequence shown here is derived from an EMBL/GenBank/DDBJ whole genome shotgun (WGS) entry which is preliminary data.</text>
</comment>
<name>A0A1G1L3A4_9BACT</name>
<dbReference type="Gene3D" id="3.40.50.2300">
    <property type="match status" value="1"/>
</dbReference>
<dbReference type="Proteomes" id="UP000178187">
    <property type="component" value="Unassembled WGS sequence"/>
</dbReference>
<proteinExistence type="predicted"/>
<dbReference type="SMART" id="SM00448">
    <property type="entry name" value="REC"/>
    <property type="match status" value="1"/>
</dbReference>
<organism evidence="4 5">
    <name type="scientific">Candidatus Danuiimicrobium aquiferis</name>
    <dbReference type="NCBI Taxonomy" id="1801832"/>
    <lineage>
        <taxon>Bacteria</taxon>
        <taxon>Pseudomonadati</taxon>
        <taxon>Candidatus Omnitrophota</taxon>
        <taxon>Candidatus Danuiimicrobium</taxon>
    </lineage>
</organism>
<dbReference type="InterPro" id="IPR001789">
    <property type="entry name" value="Sig_transdc_resp-reg_receiver"/>
</dbReference>
<dbReference type="SUPFAM" id="SSF52172">
    <property type="entry name" value="CheY-like"/>
    <property type="match status" value="1"/>
</dbReference>
<evidence type="ECO:0000256" key="1">
    <source>
        <dbReference type="ARBA" id="ARBA00022553"/>
    </source>
</evidence>
<dbReference type="InterPro" id="IPR050595">
    <property type="entry name" value="Bact_response_regulator"/>
</dbReference>
<dbReference type="PROSITE" id="PS50110">
    <property type="entry name" value="RESPONSE_REGULATORY"/>
    <property type="match status" value="1"/>
</dbReference>